<dbReference type="InterPro" id="IPR009081">
    <property type="entry name" value="PP-bd_ACP"/>
</dbReference>
<comment type="caution">
    <text evidence="5">The sequence shown here is derived from an EMBL/GenBank/DDBJ whole genome shotgun (WGS) entry which is preliminary data.</text>
</comment>
<dbReference type="PROSITE" id="PS00455">
    <property type="entry name" value="AMP_BINDING"/>
    <property type="match status" value="1"/>
</dbReference>
<dbReference type="Pfam" id="PF23562">
    <property type="entry name" value="AMP-binding_C_3"/>
    <property type="match status" value="1"/>
</dbReference>
<evidence type="ECO:0000259" key="4">
    <source>
        <dbReference type="PROSITE" id="PS50075"/>
    </source>
</evidence>
<evidence type="ECO:0000313" key="6">
    <source>
        <dbReference type="Proteomes" id="UP001583186"/>
    </source>
</evidence>
<organism evidence="5 6">
    <name type="scientific">Sporothrix stenoceras</name>
    <dbReference type="NCBI Taxonomy" id="5173"/>
    <lineage>
        <taxon>Eukaryota</taxon>
        <taxon>Fungi</taxon>
        <taxon>Dikarya</taxon>
        <taxon>Ascomycota</taxon>
        <taxon>Pezizomycotina</taxon>
        <taxon>Sordariomycetes</taxon>
        <taxon>Sordariomycetidae</taxon>
        <taxon>Ophiostomatales</taxon>
        <taxon>Ophiostomataceae</taxon>
        <taxon>Sporothrix</taxon>
    </lineage>
</organism>
<sequence>MTDVVNGTTADGHTNGVNGVNGVNGTNGITKEASATAVEVTHHEIQDSTKSAPDPLKDSSKLGIRCGPVGERLVVQVVDELAEDTPDRIYASVTKSPFDIEQGFRDITFKELAGAVNTTAWSISEQVGNSNDFGVIAYLGVSDVRYAVYLYAAIKTGHQLMIPSVRNSQQQHLAVFTEANCRIVYYTPEMAAIVAQIKEAKPDLKAFEVPPLDDLLATSSTAKHFPYTKKWVDARTDPIIIAHSSGSTGNPKPTTITNGVYSVYDSHRKAETIPGRINQCYQLLDLEGDRFFNPFPPFHLAGLFAMTIMPIFYTCIVCTGPPEKPPSGALLSRAMQLLKVRAAWCPPAVIEQLADQPGGFEQIASLDWIMYTGGPLAPAVGDRICHVTKVCQMYGSTETGPHMSLIPLPENWSYFEWHPTYENDMEPMGDGTFEMVVRKGDGSQDWIRHLRQAYPEIDVWHTRDLFVQSPHNDKLWRFVGRRDDVLVLSNGEKFNPVDMEGVVTGHPLVRGGLITGTGRFQAALIIEPMEPLSATGHTEQSFIDELWPTIEKANSVGPAHGRIFRSKVLIASPDKAFIRAGKGTVIRGRTNKLFEDEADALYREDDEAGATVSVNSLENVTAFVRSSVTGLFSSTAAAFSDDDDFFALGLDSLQTLELMKMLRRSLAPHRKEGTADPVSTRSVYAHPTINQLAKYLFAAVSNNSSSAEIASDDDARTQSMKALVDKYTADLPNVNARRAASLTVAITGSTGSLGTHILEALLNDPSVRKVYCLNRSDDAQGRQQNGFAARGKTYDLSDSKRTEFLTTNLNDPQFGLDKQTFRTLRDSVDVLIHNAWKVDFNHSLASFEDTHIRGVRHVVDFALASERQPHVFYVSSLSSVGNWPAVRLAGTAVPEAHLDDFRLALAMGYGESKHVSEKILEQAVARAGLHATVLRVGQVAGPLAADGGQWNPTEWLPSLVKTSKALKKLPNAMNTIEWIPVDALAGIVRDIVHHDYAESSSGVYNLVNPTIGQWEDLVGVVQKHWGDVEVVPFEEWLTSLQNVSEPDLEALPALKIFDFYRGLATEAALPASARVAYETGRGTSNSETMAGLGPINGAAMTTWLEQWGL</sequence>
<proteinExistence type="predicted"/>
<reference evidence="5 6" key="1">
    <citation type="journal article" date="2024" name="IMA Fungus">
        <title>IMA Genome - F19 : A genome assembly and annotation guide to empower mycologists, including annotated draft genome sequences of Ceratocystis pirilliformis, Diaporthe australafricana, Fusarium ophioides, Paecilomyces lecythidis, and Sporothrix stenoceras.</title>
        <authorList>
            <person name="Aylward J."/>
            <person name="Wilson A.M."/>
            <person name="Visagie C.M."/>
            <person name="Spraker J."/>
            <person name="Barnes I."/>
            <person name="Buitendag C."/>
            <person name="Ceriani C."/>
            <person name="Del Mar Angel L."/>
            <person name="du Plessis D."/>
            <person name="Fuchs T."/>
            <person name="Gasser K."/>
            <person name="Kramer D."/>
            <person name="Li W."/>
            <person name="Munsamy K."/>
            <person name="Piso A."/>
            <person name="Price J.L."/>
            <person name="Sonnekus B."/>
            <person name="Thomas C."/>
            <person name="van der Nest A."/>
            <person name="van Dijk A."/>
            <person name="van Heerden A."/>
            <person name="van Vuuren N."/>
            <person name="Yilmaz N."/>
            <person name="Duong T.A."/>
            <person name="van der Merwe N.A."/>
            <person name="Wingfield M.J."/>
            <person name="Wingfield B.D."/>
        </authorList>
    </citation>
    <scope>NUCLEOTIDE SEQUENCE [LARGE SCALE GENOMIC DNA]</scope>
    <source>
        <strain evidence="5 6">CMW 5346</strain>
    </source>
</reference>
<feature type="compositionally biased region" description="Polar residues" evidence="3">
    <location>
        <begin position="1"/>
        <end position="12"/>
    </location>
</feature>
<dbReference type="SUPFAM" id="SSF47336">
    <property type="entry name" value="ACP-like"/>
    <property type="match status" value="1"/>
</dbReference>
<dbReference type="PROSITE" id="PS50075">
    <property type="entry name" value="CARRIER"/>
    <property type="match status" value="1"/>
</dbReference>
<feature type="region of interest" description="Disordered" evidence="3">
    <location>
        <begin position="1"/>
        <end position="24"/>
    </location>
</feature>
<dbReference type="PANTHER" id="PTHR43439:SF2">
    <property type="entry name" value="ENZYME, PUTATIVE (JCVI)-RELATED"/>
    <property type="match status" value="1"/>
</dbReference>
<dbReference type="InterPro" id="IPR013120">
    <property type="entry name" value="FAR_NAD-bd"/>
</dbReference>
<evidence type="ECO:0000256" key="2">
    <source>
        <dbReference type="ARBA" id="ARBA00022553"/>
    </source>
</evidence>
<protein>
    <submittedName>
        <fullName evidence="5">NRPS-like protein biosynthetic cluster</fullName>
    </submittedName>
</protein>
<dbReference type="InterPro" id="IPR020845">
    <property type="entry name" value="AMP-binding_CS"/>
</dbReference>
<dbReference type="EMBL" id="JAWCUI010000077">
    <property type="protein sequence ID" value="KAL1889282.1"/>
    <property type="molecule type" value="Genomic_DNA"/>
</dbReference>
<dbReference type="Gene3D" id="1.10.1200.10">
    <property type="entry name" value="ACP-like"/>
    <property type="match status" value="1"/>
</dbReference>
<dbReference type="SMART" id="SM00823">
    <property type="entry name" value="PKS_PP"/>
    <property type="match status" value="1"/>
</dbReference>
<name>A0ABR3YN56_9PEZI</name>
<dbReference type="PANTHER" id="PTHR43439">
    <property type="entry name" value="PHENYLACETATE-COENZYME A LIGASE"/>
    <property type="match status" value="1"/>
</dbReference>
<dbReference type="InterPro" id="IPR000873">
    <property type="entry name" value="AMP-dep_synth/lig_dom"/>
</dbReference>
<dbReference type="InterPro" id="IPR020806">
    <property type="entry name" value="PKS_PP-bd"/>
</dbReference>
<keyword evidence="2" id="KW-0597">Phosphoprotein</keyword>
<dbReference type="InterPro" id="IPR036291">
    <property type="entry name" value="NAD(P)-bd_dom_sf"/>
</dbReference>
<dbReference type="InterPro" id="IPR051414">
    <property type="entry name" value="Adenylate-forming_Reductase"/>
</dbReference>
<dbReference type="Gene3D" id="3.40.50.720">
    <property type="entry name" value="NAD(P)-binding Rossmann-like Domain"/>
    <property type="match status" value="1"/>
</dbReference>
<dbReference type="Pfam" id="PF07993">
    <property type="entry name" value="NAD_binding_4"/>
    <property type="match status" value="1"/>
</dbReference>
<accession>A0ABR3YN56</accession>
<dbReference type="InterPro" id="IPR036736">
    <property type="entry name" value="ACP-like_sf"/>
</dbReference>
<dbReference type="SUPFAM" id="SSF51735">
    <property type="entry name" value="NAD(P)-binding Rossmann-fold domains"/>
    <property type="match status" value="1"/>
</dbReference>
<feature type="compositionally biased region" description="Low complexity" evidence="3">
    <location>
        <begin position="14"/>
        <end position="24"/>
    </location>
</feature>
<keyword evidence="1" id="KW-0596">Phosphopantetheine</keyword>
<evidence type="ECO:0000256" key="3">
    <source>
        <dbReference type="SAM" id="MobiDB-lite"/>
    </source>
</evidence>
<keyword evidence="6" id="KW-1185">Reference proteome</keyword>
<dbReference type="SUPFAM" id="SSF56801">
    <property type="entry name" value="Acetyl-CoA synthetase-like"/>
    <property type="match status" value="1"/>
</dbReference>
<dbReference type="InterPro" id="IPR042099">
    <property type="entry name" value="ANL_N_sf"/>
</dbReference>
<dbReference type="Pfam" id="PF00550">
    <property type="entry name" value="PP-binding"/>
    <property type="match status" value="1"/>
</dbReference>
<evidence type="ECO:0000313" key="5">
    <source>
        <dbReference type="EMBL" id="KAL1889282.1"/>
    </source>
</evidence>
<gene>
    <name evidence="5" type="ORF">Sste5346_009038</name>
</gene>
<feature type="domain" description="Carrier" evidence="4">
    <location>
        <begin position="615"/>
        <end position="700"/>
    </location>
</feature>
<dbReference type="Gene3D" id="3.40.50.12780">
    <property type="entry name" value="N-terminal domain of ligase-like"/>
    <property type="match status" value="1"/>
</dbReference>
<dbReference type="Proteomes" id="UP001583186">
    <property type="component" value="Unassembled WGS sequence"/>
</dbReference>
<feature type="region of interest" description="Disordered" evidence="3">
    <location>
        <begin position="40"/>
        <end position="61"/>
    </location>
</feature>
<evidence type="ECO:0000256" key="1">
    <source>
        <dbReference type="ARBA" id="ARBA00022450"/>
    </source>
</evidence>
<dbReference type="Pfam" id="PF00501">
    <property type="entry name" value="AMP-binding"/>
    <property type="match status" value="1"/>
</dbReference>